<feature type="signal peptide" evidence="3">
    <location>
        <begin position="1"/>
        <end position="22"/>
    </location>
</feature>
<evidence type="ECO:0000313" key="6">
    <source>
        <dbReference type="Proteomes" id="UP000290218"/>
    </source>
</evidence>
<feature type="domain" description="BD-FAE-like" evidence="4">
    <location>
        <begin position="69"/>
        <end position="178"/>
    </location>
</feature>
<dbReference type="EMBL" id="SDHX01000001">
    <property type="protein sequence ID" value="RXK56413.1"/>
    <property type="molecule type" value="Genomic_DNA"/>
</dbReference>
<comment type="caution">
    <text evidence="5">The sequence shown here is derived from an EMBL/GenBank/DDBJ whole genome shotgun (WGS) entry which is preliminary data.</text>
</comment>
<dbReference type="PANTHER" id="PTHR48081">
    <property type="entry name" value="AB HYDROLASE SUPERFAMILY PROTEIN C4A8.06C"/>
    <property type="match status" value="1"/>
</dbReference>
<dbReference type="SUPFAM" id="SSF53474">
    <property type="entry name" value="alpha/beta-Hydrolases"/>
    <property type="match status" value="1"/>
</dbReference>
<dbReference type="AlphaFoldDB" id="A0A4Q1CBD3"/>
<reference evidence="5 6" key="1">
    <citation type="submission" date="2019-01" db="EMBL/GenBank/DDBJ databases">
        <title>Lacunisphaera sp. strain TWA-58.</title>
        <authorList>
            <person name="Chen W.-M."/>
        </authorList>
    </citation>
    <scope>NUCLEOTIDE SEQUENCE [LARGE SCALE GENOMIC DNA]</scope>
    <source>
        <strain evidence="5 6">TWA-58</strain>
    </source>
</reference>
<feature type="chain" id="PRO_5020225433" evidence="3">
    <location>
        <begin position="23"/>
        <end position="291"/>
    </location>
</feature>
<keyword evidence="6" id="KW-1185">Reference proteome</keyword>
<protein>
    <submittedName>
        <fullName evidence="5">Alpha/beta hydrolase</fullName>
    </submittedName>
</protein>
<keyword evidence="3" id="KW-0732">Signal</keyword>
<evidence type="ECO:0000256" key="2">
    <source>
        <dbReference type="SAM" id="MobiDB-lite"/>
    </source>
</evidence>
<dbReference type="Gene3D" id="3.40.50.1820">
    <property type="entry name" value="alpha/beta hydrolase"/>
    <property type="match status" value="1"/>
</dbReference>
<dbReference type="PANTHER" id="PTHR48081:SF6">
    <property type="entry name" value="PEPTIDASE S9 PROLYL OLIGOPEPTIDASE CATALYTIC DOMAIN-CONTAINING PROTEIN"/>
    <property type="match status" value="1"/>
</dbReference>
<name>A0A4Q1CBD3_9BACT</name>
<keyword evidence="1 5" id="KW-0378">Hydrolase</keyword>
<dbReference type="InterPro" id="IPR049492">
    <property type="entry name" value="BD-FAE-like_dom"/>
</dbReference>
<sequence>MKRLTSALLLFQAVAISLPASATASEVVPIWTDGAPGTEGKRDRPEKTVPSPKNDYLRVSQIHHPSLTVHLPPADRATGTGVLILPGGGYQFLSIDLEGSEIASWFNERGIAAFVVKYRLPREPDSTYTMDDALADTQRAIRLVRSRAAEWGLRPDRIGVLGFSAGGRLAADAGLRFQEGHPTATDPLHRVSSRPDFQVLVYGFTAPDAIPANAPPTFLICTTDDGDKPRQAIALYSALLTNKVPAELHLYGRGGHAYGMRDLGQPVHTWNQRLADWLDSLGLMKPTPSAR</sequence>
<dbReference type="Proteomes" id="UP000290218">
    <property type="component" value="Unassembled WGS sequence"/>
</dbReference>
<dbReference type="RefSeq" id="WP_129047782.1">
    <property type="nucleotide sequence ID" value="NZ_SDHX01000001.1"/>
</dbReference>
<dbReference type="InterPro" id="IPR029058">
    <property type="entry name" value="AB_hydrolase_fold"/>
</dbReference>
<dbReference type="GO" id="GO:0016787">
    <property type="term" value="F:hydrolase activity"/>
    <property type="evidence" value="ECO:0007669"/>
    <property type="project" value="UniProtKB-KW"/>
</dbReference>
<dbReference type="InterPro" id="IPR050300">
    <property type="entry name" value="GDXG_lipolytic_enzyme"/>
</dbReference>
<evidence type="ECO:0000256" key="1">
    <source>
        <dbReference type="ARBA" id="ARBA00022801"/>
    </source>
</evidence>
<accession>A0A4Q1CBD3</accession>
<feature type="region of interest" description="Disordered" evidence="2">
    <location>
        <begin position="33"/>
        <end position="53"/>
    </location>
</feature>
<evidence type="ECO:0000256" key="3">
    <source>
        <dbReference type="SAM" id="SignalP"/>
    </source>
</evidence>
<gene>
    <name evidence="5" type="ORF">ESB00_11255</name>
</gene>
<proteinExistence type="predicted"/>
<evidence type="ECO:0000259" key="4">
    <source>
        <dbReference type="Pfam" id="PF20434"/>
    </source>
</evidence>
<dbReference type="Pfam" id="PF20434">
    <property type="entry name" value="BD-FAE"/>
    <property type="match status" value="1"/>
</dbReference>
<organism evidence="5 6">
    <name type="scientific">Oleiharenicola lentus</name>
    <dbReference type="NCBI Taxonomy" id="2508720"/>
    <lineage>
        <taxon>Bacteria</taxon>
        <taxon>Pseudomonadati</taxon>
        <taxon>Verrucomicrobiota</taxon>
        <taxon>Opitutia</taxon>
        <taxon>Opitutales</taxon>
        <taxon>Opitutaceae</taxon>
        <taxon>Oleiharenicola</taxon>
    </lineage>
</organism>
<dbReference type="OrthoDB" id="9794725at2"/>
<evidence type="ECO:0000313" key="5">
    <source>
        <dbReference type="EMBL" id="RXK56413.1"/>
    </source>
</evidence>